<evidence type="ECO:0000256" key="13">
    <source>
        <dbReference type="ARBA" id="ARBA00031900"/>
    </source>
</evidence>
<evidence type="ECO:0000256" key="10">
    <source>
        <dbReference type="ARBA" id="ARBA00022884"/>
    </source>
</evidence>
<dbReference type="CDD" id="cd01667">
    <property type="entry name" value="TGS_ThrRS"/>
    <property type="match status" value="1"/>
</dbReference>
<dbReference type="InterPro" id="IPR036621">
    <property type="entry name" value="Anticodon-bd_dom_sf"/>
</dbReference>
<evidence type="ECO:0000256" key="7">
    <source>
        <dbReference type="ARBA" id="ARBA00022741"/>
    </source>
</evidence>
<keyword evidence="12" id="KW-0030">Aminoacyl-tRNA synthetase</keyword>
<dbReference type="AlphaFoldDB" id="A0A0F9WGA8"/>
<evidence type="ECO:0000256" key="12">
    <source>
        <dbReference type="ARBA" id="ARBA00023146"/>
    </source>
</evidence>
<dbReference type="SUPFAM" id="SSF52954">
    <property type="entry name" value="Class II aaRS ABD-related"/>
    <property type="match status" value="1"/>
</dbReference>
<dbReference type="PANTHER" id="PTHR11451:SF44">
    <property type="entry name" value="THREONINE--TRNA LIGASE, CHLOROPLASTIC_MITOCHONDRIAL 2"/>
    <property type="match status" value="1"/>
</dbReference>
<dbReference type="InterPro" id="IPR012947">
    <property type="entry name" value="tRNA_SAD"/>
</dbReference>
<feature type="domain" description="TGS" evidence="16">
    <location>
        <begin position="1"/>
        <end position="62"/>
    </location>
</feature>
<dbReference type="CDD" id="cd00771">
    <property type="entry name" value="ThrRS_core"/>
    <property type="match status" value="1"/>
</dbReference>
<evidence type="ECO:0000313" key="17">
    <source>
        <dbReference type="EMBL" id="KKN84906.1"/>
    </source>
</evidence>
<dbReference type="CDD" id="cd00860">
    <property type="entry name" value="ThrRS_anticodon"/>
    <property type="match status" value="1"/>
</dbReference>
<dbReference type="GO" id="GO:0000049">
    <property type="term" value="F:tRNA binding"/>
    <property type="evidence" value="ECO:0007669"/>
    <property type="project" value="UniProtKB-KW"/>
</dbReference>
<dbReference type="PROSITE" id="PS50862">
    <property type="entry name" value="AA_TRNA_LIGASE_II"/>
    <property type="match status" value="1"/>
</dbReference>
<dbReference type="PRINTS" id="PR01047">
    <property type="entry name" value="TRNASYNTHTHR"/>
</dbReference>
<evidence type="ECO:0000256" key="1">
    <source>
        <dbReference type="ARBA" id="ARBA00008226"/>
    </source>
</evidence>
<evidence type="ECO:0000256" key="8">
    <source>
        <dbReference type="ARBA" id="ARBA00022833"/>
    </source>
</evidence>
<dbReference type="Gene3D" id="3.30.930.10">
    <property type="entry name" value="Bira Bifunctional Protein, Domain 2"/>
    <property type="match status" value="1"/>
</dbReference>
<evidence type="ECO:0000256" key="2">
    <source>
        <dbReference type="ARBA" id="ARBA00013163"/>
    </source>
</evidence>
<dbReference type="FunFam" id="3.40.50.800:FF:000001">
    <property type="entry name" value="Threonine--tRNA ligase"/>
    <property type="match status" value="1"/>
</dbReference>
<keyword evidence="6" id="KW-0479">Metal-binding</keyword>
<dbReference type="Gene3D" id="3.30.980.10">
    <property type="entry name" value="Threonyl-trna Synthetase, Chain A, domain 2"/>
    <property type="match status" value="1"/>
</dbReference>
<accession>A0A0F9WGA8</accession>
<dbReference type="EC" id="6.1.1.3" evidence="2"/>
<dbReference type="SUPFAM" id="SSF55186">
    <property type="entry name" value="ThrRS/AlaRS common domain"/>
    <property type="match status" value="1"/>
</dbReference>
<evidence type="ECO:0000259" key="16">
    <source>
        <dbReference type="PROSITE" id="PS51880"/>
    </source>
</evidence>
<keyword evidence="7" id="KW-0547">Nucleotide-binding</keyword>
<evidence type="ECO:0000259" key="15">
    <source>
        <dbReference type="PROSITE" id="PS50862"/>
    </source>
</evidence>
<dbReference type="Pfam" id="PF03129">
    <property type="entry name" value="HGTP_anticodon"/>
    <property type="match status" value="1"/>
</dbReference>
<dbReference type="InterPro" id="IPR002320">
    <property type="entry name" value="Thr-tRNA-ligase_IIa"/>
</dbReference>
<evidence type="ECO:0000256" key="6">
    <source>
        <dbReference type="ARBA" id="ARBA00022723"/>
    </source>
</evidence>
<keyword evidence="9" id="KW-0067">ATP-binding</keyword>
<gene>
    <name evidence="17" type="ORF">LCGC14_0284310</name>
</gene>
<dbReference type="PANTHER" id="PTHR11451">
    <property type="entry name" value="THREONINE-TRNA LIGASE"/>
    <property type="match status" value="1"/>
</dbReference>
<dbReference type="GO" id="GO:0006435">
    <property type="term" value="P:threonyl-tRNA aminoacylation"/>
    <property type="evidence" value="ECO:0007669"/>
    <property type="project" value="InterPro"/>
</dbReference>
<sequence>MNTVITLPDGSQRPYDGPVTALQVAGDISGRLASAAVAARVDGQLCDLSAVIEGEHELQLVTDRDEQALEVLRHSAAHVLAQAVVRLYGPKVQYTIGPALIDDFQYGFYYDFDLPEPISAEDLPTIEKEMAKIIAEDLPTERSELPIDQAKQRMAQLGQDYKVEMIDDLARDEGASVVSFYKQGEFVDMCRGPHLPSTARLKVVKLLTVAGAYWRGDEANKMLTRIYGVAFFNKKDLAAHLDRIEEARKRDHRVIGKQLGLFLLSDAVGPGLPLWMPNGAIIRMELETWLRGELLKRGYLPVYTPHIGRLDLYRTSGHYPYYKESQFPPIQISEDEGYLLKPMNCPHHIQIYKAVQHSYRDLPVRLSEFGTVYRFEKSGELSGLTRVRGFCQDDAHIFCTPDQLEAEIESCIELTQMILQTLGLSDYRVRLGLRDADSDKYTGDAAHWDQAEDNIRNVVGKLGMNFTEERGEATFYGPKIDFVVKDCLGREWQLGTVQVDYNLPERFDLEYIGSDNAAHRPIMVHRAPLGSPERFVGILIEHYAGAFPLWLSPMQVAVLPVSDKTNDYAATVLSALKAADIRAELDDSPEKIGAKIRRATLAKAPYMAVLGERETAAGTIAVRHRTGGEAGALAVDEFVAQLRQEIDSKGLETPLLPTGS</sequence>
<dbReference type="GO" id="GO:0046872">
    <property type="term" value="F:metal ion binding"/>
    <property type="evidence" value="ECO:0007669"/>
    <property type="project" value="UniProtKB-KW"/>
</dbReference>
<dbReference type="HAMAP" id="MF_00184">
    <property type="entry name" value="Thr_tRNA_synth"/>
    <property type="match status" value="1"/>
</dbReference>
<dbReference type="FunFam" id="3.30.54.20:FF:000002">
    <property type="entry name" value="Threonine--tRNA ligase"/>
    <property type="match status" value="1"/>
</dbReference>
<comment type="similarity">
    <text evidence="1">Belongs to the class-II aminoacyl-tRNA synthetase family.</text>
</comment>
<dbReference type="SMART" id="SM00863">
    <property type="entry name" value="tRNA_SAD"/>
    <property type="match status" value="1"/>
</dbReference>
<reference evidence="17" key="1">
    <citation type="journal article" date="2015" name="Nature">
        <title>Complex archaea that bridge the gap between prokaryotes and eukaryotes.</title>
        <authorList>
            <person name="Spang A."/>
            <person name="Saw J.H."/>
            <person name="Jorgensen S.L."/>
            <person name="Zaremba-Niedzwiedzka K."/>
            <person name="Martijn J."/>
            <person name="Lind A.E."/>
            <person name="van Eijk R."/>
            <person name="Schleper C."/>
            <person name="Guy L."/>
            <person name="Ettema T.J."/>
        </authorList>
    </citation>
    <scope>NUCLEOTIDE SEQUENCE</scope>
</reference>
<dbReference type="GO" id="GO:0005524">
    <property type="term" value="F:ATP binding"/>
    <property type="evidence" value="ECO:0007669"/>
    <property type="project" value="UniProtKB-KW"/>
</dbReference>
<name>A0A0F9WGA8_9ZZZZ</name>
<dbReference type="Pfam" id="PF00587">
    <property type="entry name" value="tRNA-synt_2b"/>
    <property type="match status" value="1"/>
</dbReference>
<dbReference type="InterPro" id="IPR045864">
    <property type="entry name" value="aa-tRNA-synth_II/BPL/LPL"/>
</dbReference>
<dbReference type="InterPro" id="IPR002314">
    <property type="entry name" value="aa-tRNA-synt_IIb"/>
</dbReference>
<dbReference type="Gene3D" id="3.30.54.20">
    <property type="match status" value="1"/>
</dbReference>
<dbReference type="NCBIfam" id="TIGR00418">
    <property type="entry name" value="thrS"/>
    <property type="match status" value="1"/>
</dbReference>
<dbReference type="InterPro" id="IPR004095">
    <property type="entry name" value="TGS"/>
</dbReference>
<dbReference type="InterPro" id="IPR012676">
    <property type="entry name" value="TGS-like"/>
</dbReference>
<keyword evidence="3" id="KW-0963">Cytoplasm</keyword>
<evidence type="ECO:0000256" key="11">
    <source>
        <dbReference type="ARBA" id="ARBA00022917"/>
    </source>
</evidence>
<dbReference type="InterPro" id="IPR018163">
    <property type="entry name" value="Thr/Ala-tRNA-synth_IIc_edit"/>
</dbReference>
<keyword evidence="10" id="KW-0694">RNA-binding</keyword>
<keyword evidence="4" id="KW-0820">tRNA-binding</keyword>
<dbReference type="Gene3D" id="3.40.50.800">
    <property type="entry name" value="Anticodon-binding domain"/>
    <property type="match status" value="1"/>
</dbReference>
<dbReference type="InterPro" id="IPR047246">
    <property type="entry name" value="ThrRS_anticodon"/>
</dbReference>
<comment type="caution">
    <text evidence="17">The sequence shown here is derived from an EMBL/GenBank/DDBJ whole genome shotgun (WGS) entry which is preliminary data.</text>
</comment>
<evidence type="ECO:0000256" key="5">
    <source>
        <dbReference type="ARBA" id="ARBA00022598"/>
    </source>
</evidence>
<organism evidence="17">
    <name type="scientific">marine sediment metagenome</name>
    <dbReference type="NCBI Taxonomy" id="412755"/>
    <lineage>
        <taxon>unclassified sequences</taxon>
        <taxon>metagenomes</taxon>
        <taxon>ecological metagenomes</taxon>
    </lineage>
</organism>
<evidence type="ECO:0000256" key="3">
    <source>
        <dbReference type="ARBA" id="ARBA00022490"/>
    </source>
</evidence>
<evidence type="ECO:0000256" key="14">
    <source>
        <dbReference type="ARBA" id="ARBA00049515"/>
    </source>
</evidence>
<dbReference type="InterPro" id="IPR033728">
    <property type="entry name" value="ThrRS_core"/>
</dbReference>
<dbReference type="SUPFAM" id="SSF81271">
    <property type="entry name" value="TGS-like"/>
    <property type="match status" value="1"/>
</dbReference>
<feature type="domain" description="Aminoacyl-transfer RNA synthetases class-II family profile" evidence="15">
    <location>
        <begin position="251"/>
        <end position="548"/>
    </location>
</feature>
<dbReference type="Gene3D" id="3.10.20.30">
    <property type="match status" value="1"/>
</dbReference>
<evidence type="ECO:0000256" key="9">
    <source>
        <dbReference type="ARBA" id="ARBA00022840"/>
    </source>
</evidence>
<dbReference type="GO" id="GO:0004829">
    <property type="term" value="F:threonine-tRNA ligase activity"/>
    <property type="evidence" value="ECO:0007669"/>
    <property type="project" value="UniProtKB-EC"/>
</dbReference>
<keyword evidence="8" id="KW-0862">Zinc</keyword>
<dbReference type="InterPro" id="IPR004154">
    <property type="entry name" value="Anticodon-bd"/>
</dbReference>
<dbReference type="FunFam" id="3.30.980.10:FF:000005">
    <property type="entry name" value="Threonyl-tRNA synthetase, mitochondrial"/>
    <property type="match status" value="1"/>
</dbReference>
<dbReference type="Pfam" id="PF07973">
    <property type="entry name" value="tRNA_SAD"/>
    <property type="match status" value="1"/>
</dbReference>
<protein>
    <recommendedName>
        <fullName evidence="2">threonine--tRNA ligase</fullName>
        <ecNumber evidence="2">6.1.1.3</ecNumber>
    </recommendedName>
    <alternativeName>
        <fullName evidence="13">Threonyl-tRNA synthetase</fullName>
    </alternativeName>
</protein>
<dbReference type="EMBL" id="LAZR01000165">
    <property type="protein sequence ID" value="KKN84906.1"/>
    <property type="molecule type" value="Genomic_DNA"/>
</dbReference>
<dbReference type="PROSITE" id="PS51880">
    <property type="entry name" value="TGS"/>
    <property type="match status" value="1"/>
</dbReference>
<dbReference type="InterPro" id="IPR012675">
    <property type="entry name" value="Beta-grasp_dom_sf"/>
</dbReference>
<keyword evidence="5" id="KW-0436">Ligase</keyword>
<proteinExistence type="inferred from homology"/>
<dbReference type="GO" id="GO:0005737">
    <property type="term" value="C:cytoplasm"/>
    <property type="evidence" value="ECO:0007669"/>
    <property type="project" value="InterPro"/>
</dbReference>
<dbReference type="InterPro" id="IPR006195">
    <property type="entry name" value="aa-tRNA-synth_II"/>
</dbReference>
<dbReference type="FunFam" id="3.30.930.10:FF:000002">
    <property type="entry name" value="Threonine--tRNA ligase"/>
    <property type="match status" value="1"/>
</dbReference>
<comment type="catalytic activity">
    <reaction evidence="14">
        <text>tRNA(Thr) + L-threonine + ATP = L-threonyl-tRNA(Thr) + AMP + diphosphate + H(+)</text>
        <dbReference type="Rhea" id="RHEA:24624"/>
        <dbReference type="Rhea" id="RHEA-COMP:9670"/>
        <dbReference type="Rhea" id="RHEA-COMP:9704"/>
        <dbReference type="ChEBI" id="CHEBI:15378"/>
        <dbReference type="ChEBI" id="CHEBI:30616"/>
        <dbReference type="ChEBI" id="CHEBI:33019"/>
        <dbReference type="ChEBI" id="CHEBI:57926"/>
        <dbReference type="ChEBI" id="CHEBI:78442"/>
        <dbReference type="ChEBI" id="CHEBI:78534"/>
        <dbReference type="ChEBI" id="CHEBI:456215"/>
        <dbReference type="EC" id="6.1.1.3"/>
    </reaction>
</comment>
<dbReference type="SUPFAM" id="SSF55681">
    <property type="entry name" value="Class II aaRS and biotin synthetases"/>
    <property type="match status" value="1"/>
</dbReference>
<evidence type="ECO:0000256" key="4">
    <source>
        <dbReference type="ARBA" id="ARBA00022555"/>
    </source>
</evidence>
<keyword evidence="11" id="KW-0648">Protein biosynthesis</keyword>
<dbReference type="Pfam" id="PF02824">
    <property type="entry name" value="TGS"/>
    <property type="match status" value="1"/>
</dbReference>